<comment type="caution">
    <text evidence="1">The sequence shown here is derived from an EMBL/GenBank/DDBJ whole genome shotgun (WGS) entry which is preliminary data.</text>
</comment>
<reference evidence="1 2" key="1">
    <citation type="submission" date="2020-04" db="EMBL/GenBank/DDBJ databases">
        <title>Perkinsus olseni comparative genomics.</title>
        <authorList>
            <person name="Bogema D.R."/>
        </authorList>
    </citation>
    <scope>NUCLEOTIDE SEQUENCE [LARGE SCALE GENOMIC DNA]</scope>
    <source>
        <strain evidence="1">ATCC PRA-205</strain>
    </source>
</reference>
<gene>
    <name evidence="1" type="ORF">FOZ62_016620</name>
</gene>
<feature type="non-terminal residue" evidence="1">
    <location>
        <position position="1"/>
    </location>
</feature>
<proteinExistence type="predicted"/>
<evidence type="ECO:0000313" key="1">
    <source>
        <dbReference type="EMBL" id="KAF4736747.1"/>
    </source>
</evidence>
<organism evidence="1 2">
    <name type="scientific">Perkinsus olseni</name>
    <name type="common">Perkinsus atlanticus</name>
    <dbReference type="NCBI Taxonomy" id="32597"/>
    <lineage>
        <taxon>Eukaryota</taxon>
        <taxon>Sar</taxon>
        <taxon>Alveolata</taxon>
        <taxon>Perkinsozoa</taxon>
        <taxon>Perkinsea</taxon>
        <taxon>Perkinsida</taxon>
        <taxon>Perkinsidae</taxon>
        <taxon>Perkinsus</taxon>
    </lineage>
</organism>
<accession>A0A7J6SVH2</accession>
<sequence length="98" mass="10812">MVAIVTHVVDACRLRDDKILQLSARELAIFLWSLGKAYEQKLLDTIAWLESPTHRLARDVLLAALVKDGEVRPSAFTGRDISNILWSAVTMPSVVPAG</sequence>
<name>A0A7J6SVH2_PEROL</name>
<dbReference type="Proteomes" id="UP000574390">
    <property type="component" value="Unassembled WGS sequence"/>
</dbReference>
<protein>
    <submittedName>
        <fullName evidence="1">Uncharacterized protein</fullName>
    </submittedName>
</protein>
<dbReference type="EMBL" id="JABANM010012003">
    <property type="protein sequence ID" value="KAF4736747.1"/>
    <property type="molecule type" value="Genomic_DNA"/>
</dbReference>
<evidence type="ECO:0000313" key="2">
    <source>
        <dbReference type="Proteomes" id="UP000574390"/>
    </source>
</evidence>
<dbReference type="AlphaFoldDB" id="A0A7J6SVH2"/>